<protein>
    <recommendedName>
        <fullName evidence="3">TQXA domain-containing protein</fullName>
    </recommendedName>
</protein>
<dbReference type="EMBL" id="JAGGJA010000004">
    <property type="protein sequence ID" value="MCW9706768.1"/>
    <property type="molecule type" value="Genomic_DNA"/>
</dbReference>
<keyword evidence="2" id="KW-1185">Reference proteome</keyword>
<sequence length="225" mass="25406">MKGISSHTIYILVAILLFNFSCTEDPVSNTSDLEDSLDPVEKVVAIEGGESATITVEKDSKAFFTIKFSEIKPNNIIQNGIKEGWCIDWQKPINSNNGTYNEIKLYSTYLVEKWMPVNYLLNIQENLQANDPEITYREIQLAIWSLRANPEFNLDEVDLNDLPNRFMKDGQAAFNAKKVNEVLNMVETGYRDYDFSPSGTKFAVIAETPVDVQTVFGVVEVEDGN</sequence>
<proteinExistence type="predicted"/>
<evidence type="ECO:0008006" key="3">
    <source>
        <dbReference type="Google" id="ProtNLM"/>
    </source>
</evidence>
<name>A0ABT3PLX7_9BACT</name>
<evidence type="ECO:0000313" key="1">
    <source>
        <dbReference type="EMBL" id="MCW9706768.1"/>
    </source>
</evidence>
<reference evidence="1 2" key="1">
    <citation type="submission" date="2021-03" db="EMBL/GenBank/DDBJ databases">
        <title>Aliifodinibius sp. nov., a new bacterium isolated from saline soil.</title>
        <authorList>
            <person name="Galisteo C."/>
            <person name="De La Haba R."/>
            <person name="Sanchez-Porro C."/>
            <person name="Ventosa A."/>
        </authorList>
    </citation>
    <scope>NUCLEOTIDE SEQUENCE [LARGE SCALE GENOMIC DNA]</scope>
    <source>
        <strain evidence="1 2">1BSP15-2V2</strain>
    </source>
</reference>
<accession>A0ABT3PLX7</accession>
<comment type="caution">
    <text evidence="1">The sequence shown here is derived from an EMBL/GenBank/DDBJ whole genome shotgun (WGS) entry which is preliminary data.</text>
</comment>
<organism evidence="1 2">
    <name type="scientific">Fodinibius salsisoli</name>
    <dbReference type="NCBI Taxonomy" id="2820877"/>
    <lineage>
        <taxon>Bacteria</taxon>
        <taxon>Pseudomonadati</taxon>
        <taxon>Balneolota</taxon>
        <taxon>Balneolia</taxon>
        <taxon>Balneolales</taxon>
        <taxon>Balneolaceae</taxon>
        <taxon>Fodinibius</taxon>
    </lineage>
</organism>
<dbReference type="RefSeq" id="WP_265765501.1">
    <property type="nucleotide sequence ID" value="NZ_JAGGJA010000004.1"/>
</dbReference>
<evidence type="ECO:0000313" key="2">
    <source>
        <dbReference type="Proteomes" id="UP001207918"/>
    </source>
</evidence>
<dbReference type="Proteomes" id="UP001207918">
    <property type="component" value="Unassembled WGS sequence"/>
</dbReference>
<gene>
    <name evidence="1" type="ORF">J6I44_07860</name>
</gene>